<dbReference type="InterPro" id="IPR050311">
    <property type="entry name" value="ORC1/CDC6"/>
</dbReference>
<evidence type="ECO:0000313" key="8">
    <source>
        <dbReference type="EMBL" id="SDD63496.1"/>
    </source>
</evidence>
<dbReference type="InterPro" id="IPR027417">
    <property type="entry name" value="P-loop_NTPase"/>
</dbReference>
<dbReference type="CDD" id="cd08768">
    <property type="entry name" value="Cdc6_C"/>
    <property type="match status" value="1"/>
</dbReference>
<dbReference type="InterPro" id="IPR049945">
    <property type="entry name" value="AAA_22"/>
</dbReference>
<keyword evidence="8" id="KW-0131">Cell cycle</keyword>
<keyword evidence="2 5" id="KW-0235">DNA replication</keyword>
<dbReference type="Gene3D" id="3.40.50.300">
    <property type="entry name" value="P-loop containing nucleotide triphosphate hydrolases"/>
    <property type="match status" value="1"/>
</dbReference>
<feature type="binding site" evidence="5">
    <location>
        <position position="220"/>
    </location>
    <ligand>
        <name>ATP</name>
        <dbReference type="ChEBI" id="CHEBI:30616"/>
    </ligand>
</feature>
<proteinExistence type="inferred from homology"/>
<accession>A0A1G6WEK4</accession>
<dbReference type="Pfam" id="PF22703">
    <property type="entry name" value="Cdc6_lid"/>
    <property type="match status" value="1"/>
</dbReference>
<dbReference type="AlphaFoldDB" id="A0A1G6WEK4"/>
<keyword evidence="8" id="KW-0132">Cell division</keyword>
<dbReference type="SMART" id="SM01074">
    <property type="entry name" value="Cdc6_C"/>
    <property type="match status" value="1"/>
</dbReference>
<dbReference type="InterPro" id="IPR036390">
    <property type="entry name" value="WH_DNA-bd_sf"/>
</dbReference>
<dbReference type="HAMAP" id="MF_01407">
    <property type="entry name" value="ORC1_type_DNA_replic_protein"/>
    <property type="match status" value="1"/>
</dbReference>
<feature type="binding site" evidence="5">
    <location>
        <position position="232"/>
    </location>
    <ligand>
        <name>ATP</name>
        <dbReference type="ChEBI" id="CHEBI:30616"/>
    </ligand>
</feature>
<keyword evidence="3 5" id="KW-0547">Nucleotide-binding</keyword>
<comment type="similarity">
    <text evidence="1 5">Belongs to the CDC6/cdc18 family.</text>
</comment>
<dbReference type="GO" id="GO:0016887">
    <property type="term" value="F:ATP hydrolysis activity"/>
    <property type="evidence" value="ECO:0007669"/>
    <property type="project" value="InterPro"/>
</dbReference>
<dbReference type="Gene3D" id="1.10.10.10">
    <property type="entry name" value="Winged helix-like DNA-binding domain superfamily/Winged helix DNA-binding domain"/>
    <property type="match status" value="1"/>
</dbReference>
<dbReference type="SUPFAM" id="SSF52540">
    <property type="entry name" value="P-loop containing nucleoside triphosphate hydrolases"/>
    <property type="match status" value="1"/>
</dbReference>
<evidence type="ECO:0000259" key="7">
    <source>
        <dbReference type="SMART" id="SM01074"/>
    </source>
</evidence>
<evidence type="ECO:0000313" key="9">
    <source>
        <dbReference type="Proteomes" id="UP000324021"/>
    </source>
</evidence>
<feature type="domain" description="Cdc6 C-terminal" evidence="7">
    <location>
        <begin position="315"/>
        <end position="398"/>
    </location>
</feature>
<dbReference type="Proteomes" id="UP000324021">
    <property type="component" value="Unassembled WGS sequence"/>
</dbReference>
<comment type="function">
    <text evidence="5">Involved in regulation of DNA replication.</text>
</comment>
<dbReference type="RefSeq" id="WP_149782528.1">
    <property type="nucleotide sequence ID" value="NZ_FMZP01000036.1"/>
</dbReference>
<evidence type="ECO:0000256" key="6">
    <source>
        <dbReference type="SAM" id="MobiDB-lite"/>
    </source>
</evidence>
<dbReference type="InterPro" id="IPR014277">
    <property type="entry name" value="Orc1/Cdc6_arc"/>
</dbReference>
<dbReference type="GO" id="GO:0051301">
    <property type="term" value="P:cell division"/>
    <property type="evidence" value="ECO:0007669"/>
    <property type="project" value="UniProtKB-KW"/>
</dbReference>
<sequence length="421" mass="47187">MSGDGANSSDTGLNSNPYGSTVEIFSDESVLKEDWQPEKLPEREKELDEIRNALAPATRGVNAHNLFLYGKTGQGKTVAIDHELDLLNEYANSQDDLELSVIKTSANNQSTSYQLAAHLIKEIRDGSKKPSGIDQQSMFDLLYDELRGLNETIIIVIDEIDSIGSNDDLLYELPRARKNGHLEDQWISVIGISNDLEFRDNLSPKVKDSLYDSEIEFAPYNANQLTSILERRAERAFVDGVLDGDVIPLCSAFAAQDEGSARQAIRLLYKAGELALNNDDEVIHESHVREARDILERKRIEEGMRSLTTQDQLALLSVVALEIDEETPARTRQVYQKYKDIAAILDSNQLVERRVRDHLQSLGMQGFLIVETRNRGIQGGSHYRFEVKTDLEATLDILGEDNRIDDVVENLTDIATAKNLV</sequence>
<dbReference type="Pfam" id="PF09079">
    <property type="entry name" value="WHD_Cdc6"/>
    <property type="match status" value="1"/>
</dbReference>
<dbReference type="InterPro" id="IPR055237">
    <property type="entry name" value="Cdc6_lid"/>
</dbReference>
<dbReference type="GO" id="GO:0006260">
    <property type="term" value="P:DNA replication"/>
    <property type="evidence" value="ECO:0007669"/>
    <property type="project" value="UniProtKB-UniRule"/>
</dbReference>
<evidence type="ECO:0000256" key="4">
    <source>
        <dbReference type="ARBA" id="ARBA00022840"/>
    </source>
</evidence>
<dbReference type="SUPFAM" id="SSF46785">
    <property type="entry name" value="Winged helix' DNA-binding domain"/>
    <property type="match status" value="1"/>
</dbReference>
<dbReference type="Gene3D" id="1.10.8.60">
    <property type="match status" value="1"/>
</dbReference>
<evidence type="ECO:0000256" key="5">
    <source>
        <dbReference type="HAMAP-Rule" id="MF_01407"/>
    </source>
</evidence>
<dbReference type="Pfam" id="PF13401">
    <property type="entry name" value="AAA_22"/>
    <property type="match status" value="1"/>
</dbReference>
<dbReference type="InterPro" id="IPR015163">
    <property type="entry name" value="Cdc6_C"/>
</dbReference>
<feature type="region of interest" description="Disordered" evidence="6">
    <location>
        <begin position="1"/>
        <end position="20"/>
    </location>
</feature>
<dbReference type="GO" id="GO:0005524">
    <property type="term" value="F:ATP binding"/>
    <property type="evidence" value="ECO:0007669"/>
    <property type="project" value="UniProtKB-UniRule"/>
</dbReference>
<name>A0A1G6WEK4_9EURY</name>
<dbReference type="EMBL" id="FMZP01000036">
    <property type="protein sequence ID" value="SDD63496.1"/>
    <property type="molecule type" value="Genomic_DNA"/>
</dbReference>
<comment type="caution">
    <text evidence="5">Lacks conserved residue(s) required for the propagation of feature annotation.</text>
</comment>
<protein>
    <recommendedName>
        <fullName evidence="5">ORC1-type DNA replication protein</fullName>
    </recommendedName>
</protein>
<dbReference type="FunFam" id="1.10.8.60:FF:000073">
    <property type="entry name" value="ORC1-type DNA replication protein"/>
    <property type="match status" value="1"/>
</dbReference>
<evidence type="ECO:0000256" key="2">
    <source>
        <dbReference type="ARBA" id="ARBA00022705"/>
    </source>
</evidence>
<reference evidence="8 9" key="1">
    <citation type="submission" date="2016-10" db="EMBL/GenBank/DDBJ databases">
        <authorList>
            <person name="Varghese N."/>
            <person name="Submissions S."/>
        </authorList>
    </citation>
    <scope>NUCLEOTIDE SEQUENCE [LARGE SCALE GENOMIC DNA]</scope>
    <source>
        <strain evidence="8 9">CDM_1</strain>
    </source>
</reference>
<organism evidence="8 9">
    <name type="scientific">Natrinema hispanicum</name>
    <dbReference type="NCBI Taxonomy" id="392421"/>
    <lineage>
        <taxon>Archaea</taxon>
        <taxon>Methanobacteriati</taxon>
        <taxon>Methanobacteriota</taxon>
        <taxon>Stenosarchaea group</taxon>
        <taxon>Halobacteria</taxon>
        <taxon>Halobacteriales</taxon>
        <taxon>Natrialbaceae</taxon>
        <taxon>Natrinema</taxon>
    </lineage>
</organism>
<dbReference type="PANTHER" id="PTHR10763:SF22">
    <property type="entry name" value="ORC1-TYPE DNA REPLICATION PROTEIN"/>
    <property type="match status" value="1"/>
</dbReference>
<evidence type="ECO:0000256" key="3">
    <source>
        <dbReference type="ARBA" id="ARBA00022741"/>
    </source>
</evidence>
<keyword evidence="4 5" id="KW-0067">ATP-binding</keyword>
<dbReference type="InterPro" id="IPR036388">
    <property type="entry name" value="WH-like_DNA-bd_sf"/>
</dbReference>
<dbReference type="NCBIfam" id="TIGR02928">
    <property type="entry name" value="orc1/cdc6 family replication initiation protein"/>
    <property type="match status" value="1"/>
</dbReference>
<dbReference type="PANTHER" id="PTHR10763">
    <property type="entry name" value="CELL DIVISION CONTROL PROTEIN 6-RELATED"/>
    <property type="match status" value="1"/>
</dbReference>
<feature type="compositionally biased region" description="Polar residues" evidence="6">
    <location>
        <begin position="1"/>
        <end position="19"/>
    </location>
</feature>
<gene>
    <name evidence="8" type="ORF">SAMN05192552_10363</name>
</gene>
<evidence type="ECO:0000256" key="1">
    <source>
        <dbReference type="ARBA" id="ARBA00006184"/>
    </source>
</evidence>